<dbReference type="Gene3D" id="3.10.450.50">
    <property type="match status" value="1"/>
</dbReference>
<name>A0AAF0CSM2_9BACT</name>
<dbReference type="KEGG" id="slom:PXH66_10430"/>
<keyword evidence="1" id="KW-0732">Signal</keyword>
<feature type="domain" description="SnoaL-like" evidence="2">
    <location>
        <begin position="30"/>
        <end position="145"/>
    </location>
</feature>
<keyword evidence="4" id="KW-1185">Reference proteome</keyword>
<proteinExistence type="predicted"/>
<evidence type="ECO:0000313" key="3">
    <source>
        <dbReference type="EMBL" id="WED67266.1"/>
    </source>
</evidence>
<evidence type="ECO:0000259" key="2">
    <source>
        <dbReference type="Pfam" id="PF12680"/>
    </source>
</evidence>
<dbReference type="AlphaFoldDB" id="A0AAF0CSM2"/>
<protein>
    <submittedName>
        <fullName evidence="3">Nuclear transport factor 2 family protein</fullName>
    </submittedName>
</protein>
<feature type="chain" id="PRO_5042142719" evidence="1">
    <location>
        <begin position="20"/>
        <end position="158"/>
    </location>
</feature>
<gene>
    <name evidence="3" type="ORF">PXH66_10430</name>
</gene>
<dbReference type="Proteomes" id="UP001218638">
    <property type="component" value="Chromosome"/>
</dbReference>
<dbReference type="SUPFAM" id="SSF54427">
    <property type="entry name" value="NTF2-like"/>
    <property type="match status" value="1"/>
</dbReference>
<organism evidence="3 4">
    <name type="scientific">Synoicihabitans lomoniglobus</name>
    <dbReference type="NCBI Taxonomy" id="2909285"/>
    <lineage>
        <taxon>Bacteria</taxon>
        <taxon>Pseudomonadati</taxon>
        <taxon>Verrucomicrobiota</taxon>
        <taxon>Opitutia</taxon>
        <taxon>Opitutales</taxon>
        <taxon>Opitutaceae</taxon>
        <taxon>Synoicihabitans</taxon>
    </lineage>
</organism>
<dbReference type="RefSeq" id="WP_330928160.1">
    <property type="nucleotide sequence ID" value="NZ_CP119075.1"/>
</dbReference>
<evidence type="ECO:0000313" key="4">
    <source>
        <dbReference type="Proteomes" id="UP001218638"/>
    </source>
</evidence>
<dbReference type="InterPro" id="IPR032710">
    <property type="entry name" value="NTF2-like_dom_sf"/>
</dbReference>
<feature type="signal peptide" evidence="1">
    <location>
        <begin position="1"/>
        <end position="19"/>
    </location>
</feature>
<dbReference type="Pfam" id="PF12680">
    <property type="entry name" value="SnoaL_2"/>
    <property type="match status" value="1"/>
</dbReference>
<accession>A0AAF0CSM2</accession>
<evidence type="ECO:0000256" key="1">
    <source>
        <dbReference type="SAM" id="SignalP"/>
    </source>
</evidence>
<dbReference type="InterPro" id="IPR037401">
    <property type="entry name" value="SnoaL-like"/>
</dbReference>
<sequence>MTLPRLFLGLLLLPLTLSAERSAELLTVAESYMEAYTAQDYPELATFYTPSTVFDDPTAAGMWGQSFTVEGGENIVEAMRTGWSLIQDFKFKTREHIVYHDRVVLVGTSHMTVDGAMIGRKAGQSFSFDLPAVTILRIVDGKVLLHLDHYDYSPMREG</sequence>
<dbReference type="EMBL" id="CP119075">
    <property type="protein sequence ID" value="WED67266.1"/>
    <property type="molecule type" value="Genomic_DNA"/>
</dbReference>
<reference evidence="3" key="1">
    <citation type="submission" date="2023-03" db="EMBL/GenBank/DDBJ databases">
        <title>Lomoglobus Profundus gen. nov., sp. nov., a novel member of the phylum Verrucomicrobia, isolated from deep-marine sediment of South China Sea.</title>
        <authorList>
            <person name="Ahmad T."/>
            <person name="Ishaq S.E."/>
            <person name="Wang F."/>
        </authorList>
    </citation>
    <scope>NUCLEOTIDE SEQUENCE</scope>
    <source>
        <strain evidence="3">LMO-M01</strain>
    </source>
</reference>